<dbReference type="AlphaFoldDB" id="D0NPN1"/>
<comment type="domain">
    <text evidence="5">The RxLR-dEER motif acts to carry the protein into the host cell cytoplasm through binding to cell surface phosphatidylinositol-3-phosphate.</text>
</comment>
<dbReference type="VEuPathDB" id="FungiDB:PITG_14360"/>
<dbReference type="EMBL" id="DS028151">
    <property type="protein sequence ID" value="EEY62593.1"/>
    <property type="molecule type" value="Genomic_DNA"/>
</dbReference>
<dbReference type="Pfam" id="PF16810">
    <property type="entry name" value="RXLR"/>
    <property type="match status" value="1"/>
</dbReference>
<comment type="similarity">
    <text evidence="2 5">Belongs to the RxLR effector family.</text>
</comment>
<dbReference type="KEGG" id="pif:PITG_14360"/>
<name>D0NPN1_PHYIT</name>
<feature type="signal peptide" evidence="5">
    <location>
        <begin position="1"/>
        <end position="20"/>
    </location>
</feature>
<accession>D0NPN1</accession>
<evidence type="ECO:0000313" key="7">
    <source>
        <dbReference type="Proteomes" id="UP000006643"/>
    </source>
</evidence>
<dbReference type="OrthoDB" id="107187at2759"/>
<proteinExistence type="inferred from homology"/>
<comment type="function">
    <text evidence="5">Effector that suppresses plant defense responses during pathogen infection.</text>
</comment>
<sequence>MRQGIVSFVVIVLLAGYVAASPVPDSVVIDSVKTRSYAEPPETVTNTNHDVRILRNRVTNAAEEERAGWGVSKFLASKWQSLTGKSLHVKDVKRDFAMTDIANMLQSSTTRRKMFKKWNKYSIPDLRTNIGDDTLKQPRVAKMFEKYIRRRKDFKTPVAS</sequence>
<evidence type="ECO:0000256" key="2">
    <source>
        <dbReference type="ARBA" id="ARBA00010400"/>
    </source>
</evidence>
<evidence type="ECO:0000256" key="1">
    <source>
        <dbReference type="ARBA" id="ARBA00004613"/>
    </source>
</evidence>
<keyword evidence="7" id="KW-1185">Reference proteome</keyword>
<dbReference type="GeneID" id="9479687"/>
<feature type="chain" id="PRO_5044973904" description="RxLR effector protein" evidence="5">
    <location>
        <begin position="21"/>
        <end position="160"/>
    </location>
</feature>
<dbReference type="Proteomes" id="UP000006643">
    <property type="component" value="Unassembled WGS sequence"/>
</dbReference>
<reference evidence="7" key="1">
    <citation type="journal article" date="2009" name="Nature">
        <title>Genome sequence and analysis of the Irish potato famine pathogen Phytophthora infestans.</title>
        <authorList>
            <consortium name="The Broad Institute Genome Sequencing Platform"/>
            <person name="Haas B.J."/>
            <person name="Kamoun S."/>
            <person name="Zody M.C."/>
            <person name="Jiang R.H."/>
            <person name="Handsaker R.E."/>
            <person name="Cano L.M."/>
            <person name="Grabherr M."/>
            <person name="Kodira C.D."/>
            <person name="Raffaele S."/>
            <person name="Torto-Alalibo T."/>
            <person name="Bozkurt T.O."/>
            <person name="Ah-Fong A.M."/>
            <person name="Alvarado L."/>
            <person name="Anderson V.L."/>
            <person name="Armstrong M.R."/>
            <person name="Avrova A."/>
            <person name="Baxter L."/>
            <person name="Beynon J."/>
            <person name="Boevink P.C."/>
            <person name="Bollmann S.R."/>
            <person name="Bos J.I."/>
            <person name="Bulone V."/>
            <person name="Cai G."/>
            <person name="Cakir C."/>
            <person name="Carrington J.C."/>
            <person name="Chawner M."/>
            <person name="Conti L."/>
            <person name="Costanzo S."/>
            <person name="Ewan R."/>
            <person name="Fahlgren N."/>
            <person name="Fischbach M.A."/>
            <person name="Fugelstad J."/>
            <person name="Gilroy E.M."/>
            <person name="Gnerre S."/>
            <person name="Green P.J."/>
            <person name="Grenville-Briggs L.J."/>
            <person name="Griffith J."/>
            <person name="Grunwald N.J."/>
            <person name="Horn K."/>
            <person name="Horner N.R."/>
            <person name="Hu C.H."/>
            <person name="Huitema E."/>
            <person name="Jeong D.H."/>
            <person name="Jones A.M."/>
            <person name="Jones J.D."/>
            <person name="Jones R.W."/>
            <person name="Karlsson E.K."/>
            <person name="Kunjeti S.G."/>
            <person name="Lamour K."/>
            <person name="Liu Z."/>
            <person name="Ma L."/>
            <person name="Maclean D."/>
            <person name="Chibucos M.C."/>
            <person name="McDonald H."/>
            <person name="McWalters J."/>
            <person name="Meijer H.J."/>
            <person name="Morgan W."/>
            <person name="Morris P.F."/>
            <person name="Munro C.A."/>
            <person name="O'Neill K."/>
            <person name="Ospina-Giraldo M."/>
            <person name="Pinzon A."/>
            <person name="Pritchard L."/>
            <person name="Ramsahoye B."/>
            <person name="Ren Q."/>
            <person name="Restrepo S."/>
            <person name="Roy S."/>
            <person name="Sadanandom A."/>
            <person name="Savidor A."/>
            <person name="Schornack S."/>
            <person name="Schwartz D.C."/>
            <person name="Schumann U.D."/>
            <person name="Schwessinger B."/>
            <person name="Seyer L."/>
            <person name="Sharpe T."/>
            <person name="Silvar C."/>
            <person name="Song J."/>
            <person name="Studholme D.J."/>
            <person name="Sykes S."/>
            <person name="Thines M."/>
            <person name="van de Vondervoort P.J."/>
            <person name="Phuntumart V."/>
            <person name="Wawra S."/>
            <person name="Weide R."/>
            <person name="Win J."/>
            <person name="Young C."/>
            <person name="Zhou S."/>
            <person name="Fry W."/>
            <person name="Meyers B.C."/>
            <person name="van West P."/>
            <person name="Ristaino J."/>
            <person name="Govers F."/>
            <person name="Birch P.R."/>
            <person name="Whisson S.C."/>
            <person name="Judelson H.S."/>
            <person name="Nusbaum C."/>
        </authorList>
    </citation>
    <scope>NUCLEOTIDE SEQUENCE [LARGE SCALE GENOMIC DNA]</scope>
    <source>
        <strain evidence="7">T30-4</strain>
    </source>
</reference>
<dbReference type="HOGENOM" id="CLU_1605937_0_0_1"/>
<keyword evidence="3 5" id="KW-0964">Secreted</keyword>
<dbReference type="RefSeq" id="XP_002898835.1">
    <property type="nucleotide sequence ID" value="XM_002898789.1"/>
</dbReference>
<evidence type="ECO:0000256" key="5">
    <source>
        <dbReference type="RuleBase" id="RU367124"/>
    </source>
</evidence>
<dbReference type="OMA" id="KHKRVAD"/>
<dbReference type="InParanoid" id="D0NPN1"/>
<protein>
    <recommendedName>
        <fullName evidence="5">RxLR effector protein</fullName>
    </recommendedName>
</protein>
<keyword evidence="4 5" id="KW-0732">Signal</keyword>
<dbReference type="InterPro" id="IPR031825">
    <property type="entry name" value="RXLR"/>
</dbReference>
<evidence type="ECO:0000256" key="4">
    <source>
        <dbReference type="ARBA" id="ARBA00022729"/>
    </source>
</evidence>
<evidence type="ECO:0000313" key="6">
    <source>
        <dbReference type="EMBL" id="EEY62593.1"/>
    </source>
</evidence>
<organism evidence="6 7">
    <name type="scientific">Phytophthora infestans (strain T30-4)</name>
    <name type="common">Potato late blight agent</name>
    <dbReference type="NCBI Taxonomy" id="403677"/>
    <lineage>
        <taxon>Eukaryota</taxon>
        <taxon>Sar</taxon>
        <taxon>Stramenopiles</taxon>
        <taxon>Oomycota</taxon>
        <taxon>Peronosporomycetes</taxon>
        <taxon>Peronosporales</taxon>
        <taxon>Peronosporaceae</taxon>
        <taxon>Phytophthora</taxon>
    </lineage>
</organism>
<comment type="subcellular location">
    <subcellularLocation>
        <location evidence="1 5">Secreted</location>
    </subcellularLocation>
</comment>
<gene>
    <name evidence="6" type="ORF">PITG_14360</name>
</gene>
<evidence type="ECO:0000256" key="3">
    <source>
        <dbReference type="ARBA" id="ARBA00022525"/>
    </source>
</evidence>